<comment type="cofactor">
    <cofactor evidence="1">
        <name>Mg(2+)</name>
        <dbReference type="ChEBI" id="CHEBI:18420"/>
    </cofactor>
</comment>
<dbReference type="Pfam" id="PF01501">
    <property type="entry name" value="Glyco_transf_8"/>
    <property type="match status" value="1"/>
</dbReference>
<evidence type="ECO:0000256" key="5">
    <source>
        <dbReference type="ARBA" id="ARBA00022679"/>
    </source>
</evidence>
<dbReference type="InterPro" id="IPR050748">
    <property type="entry name" value="Glycosyltrans_8_dom-fam"/>
</dbReference>
<dbReference type="Pfam" id="PF08437">
    <property type="entry name" value="Glyco_transf_8C"/>
    <property type="match status" value="1"/>
</dbReference>
<dbReference type="PANTHER" id="PTHR13778">
    <property type="entry name" value="GLYCOSYLTRANSFERASE 8 DOMAIN-CONTAINING PROTEIN"/>
    <property type="match status" value="1"/>
</dbReference>
<evidence type="ECO:0000256" key="4">
    <source>
        <dbReference type="ARBA" id="ARBA00022676"/>
    </source>
</evidence>
<organism evidence="10 11">
    <name type="scientific">Paramixta manurensis</name>
    <dbReference type="NCBI Taxonomy" id="2740817"/>
    <lineage>
        <taxon>Bacteria</taxon>
        <taxon>Pseudomonadati</taxon>
        <taxon>Pseudomonadota</taxon>
        <taxon>Gammaproteobacteria</taxon>
        <taxon>Enterobacterales</taxon>
        <taxon>Erwiniaceae</taxon>
        <taxon>Paramixta</taxon>
    </lineage>
</organism>
<keyword evidence="7" id="KW-0460">Magnesium</keyword>
<dbReference type="InterPro" id="IPR002495">
    <property type="entry name" value="Glyco_trans_8"/>
</dbReference>
<evidence type="ECO:0000256" key="7">
    <source>
        <dbReference type="ARBA" id="ARBA00022842"/>
    </source>
</evidence>
<dbReference type="Proteomes" id="UP000505325">
    <property type="component" value="Chromosome"/>
</dbReference>
<dbReference type="InterPro" id="IPR029044">
    <property type="entry name" value="Nucleotide-diphossugar_trans"/>
</dbReference>
<dbReference type="AlphaFoldDB" id="A0A6M8UES4"/>
<comment type="pathway">
    <text evidence="2">Bacterial outer membrane biogenesis; LPS core biosynthesis.</text>
</comment>
<proteinExistence type="inferred from homology"/>
<dbReference type="CDD" id="cd04194">
    <property type="entry name" value="GT8_A4GalT_like"/>
    <property type="match status" value="1"/>
</dbReference>
<accession>A0A6M8UES4</accession>
<dbReference type="EMBL" id="CP054212">
    <property type="protein sequence ID" value="QKJ89055.1"/>
    <property type="molecule type" value="Genomic_DNA"/>
</dbReference>
<evidence type="ECO:0000256" key="6">
    <source>
        <dbReference type="ARBA" id="ARBA00022723"/>
    </source>
</evidence>
<name>A0A6M8UES4_9GAMM</name>
<dbReference type="SUPFAM" id="SSF53448">
    <property type="entry name" value="Nucleotide-diphospho-sugar transferases"/>
    <property type="match status" value="1"/>
</dbReference>
<evidence type="ECO:0000256" key="8">
    <source>
        <dbReference type="ARBA" id="ARBA00022985"/>
    </source>
</evidence>
<feature type="domain" description="Glycosyl transferase family 8 C-terminal" evidence="9">
    <location>
        <begin position="282"/>
        <end position="338"/>
    </location>
</feature>
<dbReference type="Gene3D" id="3.90.550.10">
    <property type="entry name" value="Spore Coat Polysaccharide Biosynthesis Protein SpsA, Chain A"/>
    <property type="match status" value="1"/>
</dbReference>
<reference evidence="10 11" key="1">
    <citation type="submission" date="2020-06" db="EMBL/GenBank/DDBJ databases">
        <title>Genome sequence of Paramixta manurensis strain PD-1.</title>
        <authorList>
            <person name="Lee C.W."/>
            <person name="Kim J."/>
        </authorList>
    </citation>
    <scope>NUCLEOTIDE SEQUENCE [LARGE SCALE GENOMIC DNA]</scope>
    <source>
        <strain evidence="10 11">PD-1</strain>
    </source>
</reference>
<keyword evidence="8" id="KW-0448">Lipopolysaccharide biosynthesis</keyword>
<keyword evidence="6" id="KW-0479">Metal-binding</keyword>
<dbReference type="PANTHER" id="PTHR13778:SF64">
    <property type="entry name" value="LIPOPOLYSACCHARIDE 1,2-GLUCOSYLTRANSFERASE"/>
    <property type="match status" value="1"/>
</dbReference>
<keyword evidence="11" id="KW-1185">Reference proteome</keyword>
<evidence type="ECO:0000256" key="2">
    <source>
        <dbReference type="ARBA" id="ARBA00004713"/>
    </source>
</evidence>
<evidence type="ECO:0000313" key="11">
    <source>
        <dbReference type="Proteomes" id="UP000505325"/>
    </source>
</evidence>
<gene>
    <name evidence="10" type="ORF">PMPD1_4151</name>
</gene>
<evidence type="ECO:0000259" key="9">
    <source>
        <dbReference type="Pfam" id="PF08437"/>
    </source>
</evidence>
<evidence type="ECO:0000256" key="1">
    <source>
        <dbReference type="ARBA" id="ARBA00001946"/>
    </source>
</evidence>
<dbReference type="InterPro" id="IPR013645">
    <property type="entry name" value="Glyco_transf_8N"/>
</dbReference>
<sequence length="344" mass="39861">MKFMDYRLADSVSAADEIDYSSPLQDNVLNVTYGVDENYQFGVAISIVSLLTNNKDKQFCFHLFLNECQIDYRNKLNSIAKYFNTKIVVYIVSVDFFSKLPSTKIWSYAMYFRLLAFEYLGQSLKRVLYLDADVFCKGSVDQLVTLDLEDNIAAVVKDLSSTLTKSTSKLGQELLSGVEYFNSGVMLVNLSIWRACGLTNIAIDMLLDPEIGGKVKYPDQDILNIILNEKVIYLPKKFNCIYSIKNELNDRTHLRYRDIIKEDTILIHYTGITKPWHEWADYPSTKYFYDAFKLSPWDKSGLKKAISVTEKQKEYKHRLAKKEYVLGLYKAISYNLSKLKNKWF</sequence>
<dbReference type="GO" id="GO:0008918">
    <property type="term" value="F:lipopolysaccharide 3-alpha-galactosyltransferase activity"/>
    <property type="evidence" value="ECO:0007669"/>
    <property type="project" value="InterPro"/>
</dbReference>
<evidence type="ECO:0000313" key="10">
    <source>
        <dbReference type="EMBL" id="QKJ89055.1"/>
    </source>
</evidence>
<comment type="similarity">
    <text evidence="3">Belongs to the glycosyltransferase 8 family.</text>
</comment>
<keyword evidence="4" id="KW-0328">Glycosyltransferase</keyword>
<keyword evidence="5 10" id="KW-0808">Transferase</keyword>
<protein>
    <submittedName>
        <fullName evidence="10">UDP-glucose:(Galactosyl)LPS alpha-1,2-glucosyltransferase</fullName>
    </submittedName>
</protein>
<dbReference type="GO" id="GO:0046872">
    <property type="term" value="F:metal ion binding"/>
    <property type="evidence" value="ECO:0007669"/>
    <property type="project" value="UniProtKB-KW"/>
</dbReference>
<evidence type="ECO:0000256" key="3">
    <source>
        <dbReference type="ARBA" id="ARBA00006351"/>
    </source>
</evidence>
<dbReference type="KEGG" id="pmak:PMPD1_4151"/>